<evidence type="ECO:0000256" key="3">
    <source>
        <dbReference type="ARBA" id="ARBA00006003"/>
    </source>
</evidence>
<keyword evidence="8 18" id="KW-1133">Transmembrane helix</keyword>
<evidence type="ECO:0000256" key="2">
    <source>
        <dbReference type="ARBA" id="ARBA00004922"/>
    </source>
</evidence>
<evidence type="ECO:0000256" key="12">
    <source>
        <dbReference type="ARBA" id="ARBA00023180"/>
    </source>
</evidence>
<gene>
    <name evidence="20" type="primary">St6galnac1</name>
</gene>
<protein>
    <recommendedName>
        <fullName evidence="14">alpha-N-acetylgalactosaminide alpha-2,6-sialyltransferase</fullName>
        <ecNumber evidence="14">2.4.3.3</ecNumber>
    </recommendedName>
</protein>
<evidence type="ECO:0000256" key="15">
    <source>
        <dbReference type="ARBA" id="ARBA00050664"/>
    </source>
</evidence>
<evidence type="ECO:0000313" key="19">
    <source>
        <dbReference type="Proteomes" id="UP000694906"/>
    </source>
</evidence>
<evidence type="ECO:0000256" key="14">
    <source>
        <dbReference type="ARBA" id="ARBA00039109"/>
    </source>
</evidence>
<dbReference type="Pfam" id="PF00777">
    <property type="entry name" value="Glyco_transf_29"/>
    <property type="match status" value="1"/>
</dbReference>
<sequence>MRSCPWRPRHLGQRVLWPLLLVLLLFFLFTLPSFIKEPSTKPSRHQYTQNNIKRAEESQQNSMSPAPTMQQRRSVHDEPGQEEGTLDTDPGPTAPLARGNRTEAARTPQREQGAVPSATLAAALKGQGEEKTQVDVLPPRGQHKEMASVRTKATAVQSQDTVTRGRGDQKGKLTTARAVLKKTQGKALATTVVTTRTRKKAMTTAAVPGKEKAARANPAPSPRPTTGRSQRLKAANFKSEPRWDFEEKYSFDVGGLQTRCPDSVKVRASKSPWLQNLFLPNLTLFLDSGRFNQSEWERLEHFAPPFGFMELNHSLVQKVVAHFPPVPQQQLLLAGLPWESSQCVTCAVVGNGGILNDSHVGRDIDSHDYVFRLSGALIKGYEQDVGTRTSFYGFTAFSLTQSLLGLGSRGFRNAPTGKDVRYLHFLEGTRDYEWLEALLLNQTLAKKSLFWFRHRPQEAFWEALQLDRYLLLHPDLLRYMKNRFLRSKTLNTAHWRIYRPTTGALLLLTALQLCDKVSAYGFITEGHERFSDHYYDKTWKRLIFYINHDFKLEREVWKRLHEEGIIWLYQRPQTAKAKN</sequence>
<proteinExistence type="inferred from homology"/>
<comment type="catalytic activity">
    <reaction evidence="16">
        <text>a 3-O-[N-acetyl-alpha-D-galactosaminyl]-L-threonyl-[protein] + CMP-N-acetyl-beta-neuraminate = a 3-O-[N-acetyl-alpha-neuraminosyl-(2-&gt;6)-N-acetyl-alpha-D-galactosaminyl]-L-threonyl-[protein] + CMP + H(+)</text>
        <dbReference type="Rhea" id="RHEA:81643"/>
        <dbReference type="Rhea" id="RHEA-COMP:11689"/>
        <dbReference type="Rhea" id="RHEA-COMP:19720"/>
        <dbReference type="ChEBI" id="CHEBI:15378"/>
        <dbReference type="ChEBI" id="CHEBI:57812"/>
        <dbReference type="ChEBI" id="CHEBI:60377"/>
        <dbReference type="ChEBI" id="CHEBI:87075"/>
        <dbReference type="ChEBI" id="CHEBI:231970"/>
    </reaction>
    <physiologicalReaction direction="left-to-right" evidence="16">
        <dbReference type="Rhea" id="RHEA:81644"/>
    </physiologicalReaction>
</comment>
<comment type="subcellular location">
    <subcellularLocation>
        <location evidence="1">Golgi apparatus membrane</location>
        <topology evidence="1">Single-pass type II membrane protein</topology>
    </subcellularLocation>
</comment>
<dbReference type="GO" id="GO:0009312">
    <property type="term" value="P:oligosaccharide biosynthetic process"/>
    <property type="evidence" value="ECO:0007669"/>
    <property type="project" value="TreeGrafter"/>
</dbReference>
<feature type="region of interest" description="Disordered" evidence="17">
    <location>
        <begin position="54"/>
        <end position="171"/>
    </location>
</feature>
<evidence type="ECO:0000256" key="18">
    <source>
        <dbReference type="SAM" id="Phobius"/>
    </source>
</evidence>
<keyword evidence="9" id="KW-0333">Golgi apparatus</keyword>
<dbReference type="CTD" id="55808"/>
<dbReference type="PANTHER" id="PTHR45941">
    <property type="entry name" value="ALPHA-N-ACETYLGALACTOSAMINIDE ALPHA-2,6-SIALYLTRANSFERASE 2-LIKE-RELATED"/>
    <property type="match status" value="1"/>
</dbReference>
<keyword evidence="19" id="KW-1185">Reference proteome</keyword>
<keyword evidence="4" id="KW-0328">Glycosyltransferase</keyword>
<keyword evidence="7" id="KW-0735">Signal-anchor</keyword>
<reference evidence="20" key="1">
    <citation type="submission" date="2025-08" db="UniProtKB">
        <authorList>
            <consortium name="RefSeq"/>
        </authorList>
    </citation>
    <scope>IDENTIFICATION</scope>
</reference>
<keyword evidence="11" id="KW-1015">Disulfide bond</keyword>
<keyword evidence="6 18" id="KW-0812">Transmembrane</keyword>
<dbReference type="GO" id="GO:0000139">
    <property type="term" value="C:Golgi membrane"/>
    <property type="evidence" value="ECO:0007669"/>
    <property type="project" value="UniProtKB-SubCell"/>
</dbReference>
<dbReference type="InterPro" id="IPR038578">
    <property type="entry name" value="GT29-like_sf"/>
</dbReference>
<dbReference type="FunFam" id="3.90.1480.20:FF:000013">
    <property type="entry name" value="ST6 N-acetylgalactosaminide alpha-2,6-sialyltransferase 1"/>
    <property type="match status" value="1"/>
</dbReference>
<evidence type="ECO:0000256" key="11">
    <source>
        <dbReference type="ARBA" id="ARBA00023157"/>
    </source>
</evidence>
<comment type="pathway">
    <text evidence="2">Protein modification; protein glycosylation.</text>
</comment>
<evidence type="ECO:0000313" key="20">
    <source>
        <dbReference type="RefSeq" id="XP_004860820.1"/>
    </source>
</evidence>
<dbReference type="KEGG" id="hgl:101716443"/>
<dbReference type="GeneID" id="101716443"/>
<dbReference type="GO" id="GO:0001665">
    <property type="term" value="F:alpha-N-acetylgalactosaminide alpha-2,6-sialyltransferase activity"/>
    <property type="evidence" value="ECO:0007669"/>
    <property type="project" value="UniProtKB-EC"/>
</dbReference>
<feature type="compositionally biased region" description="Polar residues" evidence="17">
    <location>
        <begin position="54"/>
        <end position="72"/>
    </location>
</feature>
<comment type="catalytic activity">
    <reaction evidence="13">
        <text>a beta-D-galactosyl-(1-&gt;3)-N-acetyl-alpha-D-galactosaminyl derivative + CMP-N-acetyl-beta-neuraminate = a beta-D-galactosyl-(1-&gt;3)-[N-acetyl-alpha-neuraminyl-(2-&gt;6)]-N-acetyl-alpha-D-galactosaminyl derivative + CMP + H(+)</text>
        <dbReference type="Rhea" id="RHEA:11136"/>
        <dbReference type="ChEBI" id="CHEBI:15378"/>
        <dbReference type="ChEBI" id="CHEBI:57812"/>
        <dbReference type="ChEBI" id="CHEBI:60377"/>
        <dbReference type="ChEBI" id="CHEBI:133470"/>
        <dbReference type="ChEBI" id="CHEBI:140764"/>
        <dbReference type="EC" id="2.4.3.3"/>
    </reaction>
    <physiologicalReaction direction="left-to-right" evidence="13">
        <dbReference type="Rhea" id="RHEA:11137"/>
    </physiologicalReaction>
</comment>
<dbReference type="PANTHER" id="PTHR45941:SF1">
    <property type="entry name" value="ALPHA-N-ACETYLGALACTOSAMINIDE ALPHA-2,6-SIALYLTRANSFERASE 1"/>
    <property type="match status" value="1"/>
</dbReference>
<evidence type="ECO:0000256" key="17">
    <source>
        <dbReference type="SAM" id="MobiDB-lite"/>
    </source>
</evidence>
<keyword evidence="12" id="KW-0325">Glycoprotein</keyword>
<dbReference type="RefSeq" id="XP_004860820.1">
    <property type="nucleotide sequence ID" value="XM_004860763.2"/>
</dbReference>
<name>A0AAX6PV82_HETGA</name>
<accession>A0AAX6PV82</accession>
<evidence type="ECO:0000256" key="6">
    <source>
        <dbReference type="ARBA" id="ARBA00022692"/>
    </source>
</evidence>
<keyword evidence="5" id="KW-0808">Transferase</keyword>
<evidence type="ECO:0000256" key="5">
    <source>
        <dbReference type="ARBA" id="ARBA00022679"/>
    </source>
</evidence>
<evidence type="ECO:0000256" key="10">
    <source>
        <dbReference type="ARBA" id="ARBA00023136"/>
    </source>
</evidence>
<dbReference type="EC" id="2.4.3.3" evidence="14"/>
<organism evidence="19 20">
    <name type="scientific">Heterocephalus glaber</name>
    <name type="common">Naked mole rat</name>
    <dbReference type="NCBI Taxonomy" id="10181"/>
    <lineage>
        <taxon>Eukaryota</taxon>
        <taxon>Metazoa</taxon>
        <taxon>Chordata</taxon>
        <taxon>Craniata</taxon>
        <taxon>Vertebrata</taxon>
        <taxon>Euteleostomi</taxon>
        <taxon>Mammalia</taxon>
        <taxon>Eutheria</taxon>
        <taxon>Euarchontoglires</taxon>
        <taxon>Glires</taxon>
        <taxon>Rodentia</taxon>
        <taxon>Hystricomorpha</taxon>
        <taxon>Bathyergidae</taxon>
        <taxon>Heterocephalus</taxon>
    </lineage>
</organism>
<feature type="region of interest" description="Disordered" evidence="17">
    <location>
        <begin position="202"/>
        <end position="237"/>
    </location>
</feature>
<dbReference type="Proteomes" id="UP000694906">
    <property type="component" value="Unplaced"/>
</dbReference>
<comment type="catalytic activity">
    <reaction evidence="15">
        <text>a 3-O-[N-acetyl-alpha-neuraminyl-(2-&gt;3)-beta-D-galactosyl-(1-&gt;3)-N-acetyl-alpha-D-galactosaminyl]-L-threonyl-[protein] + CMP-N-acetyl-beta-neuraminate = a 3-O-{alpha-Neu5Ac-(2-&gt;3)-beta-D-Gal-(1-&gt;3)-[alpha-Neu5Ac-(2-&gt;6)]-alpha-D-GalNAc}-L-threonyl-[protein] + CMP + H(+)</text>
        <dbReference type="Rhea" id="RHEA:81659"/>
        <dbReference type="Rhea" id="RHEA-COMP:14417"/>
        <dbReference type="Rhea" id="RHEA-COMP:16763"/>
        <dbReference type="ChEBI" id="CHEBI:15378"/>
        <dbReference type="ChEBI" id="CHEBI:57812"/>
        <dbReference type="ChEBI" id="CHEBI:60377"/>
        <dbReference type="ChEBI" id="CHEBI:139598"/>
        <dbReference type="ChEBI" id="CHEBI:156398"/>
    </reaction>
    <physiologicalReaction direction="left-to-right" evidence="15">
        <dbReference type="Rhea" id="RHEA:81660"/>
    </physiologicalReaction>
</comment>
<dbReference type="Gene3D" id="3.90.1480.20">
    <property type="entry name" value="Glycosyl transferase family 29"/>
    <property type="match status" value="1"/>
</dbReference>
<evidence type="ECO:0000256" key="13">
    <source>
        <dbReference type="ARBA" id="ARBA00036348"/>
    </source>
</evidence>
<evidence type="ECO:0000256" key="1">
    <source>
        <dbReference type="ARBA" id="ARBA00004323"/>
    </source>
</evidence>
<dbReference type="GO" id="GO:1901137">
    <property type="term" value="P:carbohydrate derivative biosynthetic process"/>
    <property type="evidence" value="ECO:0007669"/>
    <property type="project" value="UniProtKB-ARBA"/>
</dbReference>
<evidence type="ECO:0000256" key="9">
    <source>
        <dbReference type="ARBA" id="ARBA00023034"/>
    </source>
</evidence>
<feature type="transmembrane region" description="Helical" evidence="18">
    <location>
        <begin position="15"/>
        <end position="35"/>
    </location>
</feature>
<dbReference type="AlphaFoldDB" id="A0AAX6PV82"/>
<evidence type="ECO:0000256" key="8">
    <source>
        <dbReference type="ARBA" id="ARBA00022989"/>
    </source>
</evidence>
<evidence type="ECO:0000256" key="7">
    <source>
        <dbReference type="ARBA" id="ARBA00022968"/>
    </source>
</evidence>
<evidence type="ECO:0000256" key="4">
    <source>
        <dbReference type="ARBA" id="ARBA00022676"/>
    </source>
</evidence>
<comment type="similarity">
    <text evidence="3">Belongs to the glycosyltransferase 29 family.</text>
</comment>
<dbReference type="InterPro" id="IPR001675">
    <property type="entry name" value="Glyco_trans_29"/>
</dbReference>
<keyword evidence="10 18" id="KW-0472">Membrane</keyword>
<evidence type="ECO:0000256" key="16">
    <source>
        <dbReference type="ARBA" id="ARBA00052285"/>
    </source>
</evidence>